<feature type="non-terminal residue" evidence="12">
    <location>
        <position position="1"/>
    </location>
</feature>
<reference evidence="13" key="1">
    <citation type="journal article" date="2013" name="Nat. Genet.">
        <title>The draft genomes of soft-shell turtle and green sea turtle yield insights into the development and evolution of the turtle-specific body plan.</title>
        <authorList>
            <person name="Wang Z."/>
            <person name="Pascual-Anaya J."/>
            <person name="Zadissa A."/>
            <person name="Li W."/>
            <person name="Niimura Y."/>
            <person name="Huang Z."/>
            <person name="Li C."/>
            <person name="White S."/>
            <person name="Xiong Z."/>
            <person name="Fang D."/>
            <person name="Wang B."/>
            <person name="Ming Y."/>
            <person name="Chen Y."/>
            <person name="Zheng Y."/>
            <person name="Kuraku S."/>
            <person name="Pignatelli M."/>
            <person name="Herrero J."/>
            <person name="Beal K."/>
            <person name="Nozawa M."/>
            <person name="Li Q."/>
            <person name="Wang J."/>
            <person name="Zhang H."/>
            <person name="Yu L."/>
            <person name="Shigenobu S."/>
            <person name="Wang J."/>
            <person name="Liu J."/>
            <person name="Flicek P."/>
            <person name="Searle S."/>
            <person name="Wang J."/>
            <person name="Kuratani S."/>
            <person name="Yin Y."/>
            <person name="Aken B."/>
            <person name="Zhang G."/>
            <person name="Irie N."/>
        </authorList>
    </citation>
    <scope>NUCLEOTIDE SEQUENCE [LARGE SCALE GENOMIC DNA]</scope>
</reference>
<dbReference type="Gene3D" id="2.30.30.100">
    <property type="match status" value="1"/>
</dbReference>
<dbReference type="InterPro" id="IPR047575">
    <property type="entry name" value="Sm"/>
</dbReference>
<protein>
    <recommendedName>
        <fullName evidence="9">Sm protein F</fullName>
    </recommendedName>
</protein>
<dbReference type="Pfam" id="PF01423">
    <property type="entry name" value="LSM"/>
    <property type="match status" value="1"/>
</dbReference>
<evidence type="ECO:0000256" key="6">
    <source>
        <dbReference type="ARBA" id="ARBA00023187"/>
    </source>
</evidence>
<keyword evidence="3" id="KW-0507">mRNA processing</keyword>
<dbReference type="FunFam" id="2.30.30.100:FF:000011">
    <property type="entry name" value="small nuclear ribonucleoprotein F"/>
    <property type="match status" value="1"/>
</dbReference>
<keyword evidence="8 12" id="KW-0687">Ribonucleoprotein</keyword>
<keyword evidence="4" id="KW-0747">Spliceosome</keyword>
<evidence type="ECO:0000256" key="4">
    <source>
        <dbReference type="ARBA" id="ARBA00022728"/>
    </source>
</evidence>
<feature type="non-terminal residue" evidence="12">
    <location>
        <position position="81"/>
    </location>
</feature>
<comment type="function">
    <text evidence="10">Plays a role in pre-mRNA splicing as a core component of the spliceosomal U1, U2, U4 and U5 small nuclear ribonucleoproteins (snRNPs), the building blocks of the spliceosome.</text>
</comment>
<organism evidence="12 13">
    <name type="scientific">Chelonia mydas</name>
    <name type="common">Green sea-turtle</name>
    <name type="synonym">Chelonia agassizi</name>
    <dbReference type="NCBI Taxonomy" id="8469"/>
    <lineage>
        <taxon>Eukaryota</taxon>
        <taxon>Metazoa</taxon>
        <taxon>Chordata</taxon>
        <taxon>Craniata</taxon>
        <taxon>Vertebrata</taxon>
        <taxon>Euteleostomi</taxon>
        <taxon>Archelosauria</taxon>
        <taxon>Testudinata</taxon>
        <taxon>Testudines</taxon>
        <taxon>Cryptodira</taxon>
        <taxon>Durocryptodira</taxon>
        <taxon>Americhelydia</taxon>
        <taxon>Chelonioidea</taxon>
        <taxon>Cheloniidae</taxon>
        <taxon>Chelonia</taxon>
    </lineage>
</organism>
<dbReference type="GO" id="GO:0034715">
    <property type="term" value="C:pICln-Sm protein complex"/>
    <property type="evidence" value="ECO:0007669"/>
    <property type="project" value="TreeGrafter"/>
</dbReference>
<dbReference type="Proteomes" id="UP000031443">
    <property type="component" value="Unassembled WGS sequence"/>
</dbReference>
<gene>
    <name evidence="12" type="ORF">UY3_18329</name>
</gene>
<feature type="domain" description="Sm" evidence="11">
    <location>
        <begin position="3"/>
        <end position="75"/>
    </location>
</feature>
<comment type="similarity">
    <text evidence="2">Belongs to the snRNP Sm proteins family. SmF/LSm6 subfamily.</text>
</comment>
<dbReference type="SUPFAM" id="SSF50182">
    <property type="entry name" value="Sm-like ribonucleoproteins"/>
    <property type="match status" value="1"/>
</dbReference>
<keyword evidence="7" id="KW-0539">Nucleus</keyword>
<accession>M7AJR4</accession>
<dbReference type="InterPro" id="IPR034100">
    <property type="entry name" value="Sm_F"/>
</dbReference>
<dbReference type="PIRSF" id="PIRSF006609">
    <property type="entry name" value="snRNP_SmF"/>
    <property type="match status" value="1"/>
</dbReference>
<dbReference type="SMART" id="SM00651">
    <property type="entry name" value="Sm"/>
    <property type="match status" value="1"/>
</dbReference>
<dbReference type="GO" id="GO:0003723">
    <property type="term" value="F:RNA binding"/>
    <property type="evidence" value="ECO:0007669"/>
    <property type="project" value="UniProtKB-KW"/>
</dbReference>
<evidence type="ECO:0000256" key="9">
    <source>
        <dbReference type="ARBA" id="ARBA00030144"/>
    </source>
</evidence>
<comment type="subcellular location">
    <subcellularLocation>
        <location evidence="1">Nucleus</location>
    </subcellularLocation>
</comment>
<evidence type="ECO:0000256" key="8">
    <source>
        <dbReference type="ARBA" id="ARBA00023274"/>
    </source>
</evidence>
<dbReference type="InterPro" id="IPR016487">
    <property type="entry name" value="Lsm6/sSmF"/>
</dbReference>
<dbReference type="GO" id="GO:0000398">
    <property type="term" value="P:mRNA splicing, via spliceosome"/>
    <property type="evidence" value="ECO:0007669"/>
    <property type="project" value="InterPro"/>
</dbReference>
<dbReference type="PANTHER" id="PTHR11021">
    <property type="entry name" value="SMALL NUCLEAR RIBONUCLEOPROTEIN F SNRNP-F"/>
    <property type="match status" value="1"/>
</dbReference>
<evidence type="ECO:0000256" key="3">
    <source>
        <dbReference type="ARBA" id="ARBA00022664"/>
    </source>
</evidence>
<dbReference type="GO" id="GO:0005685">
    <property type="term" value="C:U1 snRNP"/>
    <property type="evidence" value="ECO:0007669"/>
    <property type="project" value="TreeGrafter"/>
</dbReference>
<keyword evidence="13" id="KW-1185">Reference proteome</keyword>
<sequence length="81" mass="9241">SFPLNPFLNGLMGKPVMVKLKWGMEYKGYLVSVNCYMNMQLANTEEYIDGAFSGRIGEVLIRCNNILYIKGVEEEDGEIRE</sequence>
<dbReference type="STRING" id="8469.M7AJR4"/>
<evidence type="ECO:0000256" key="1">
    <source>
        <dbReference type="ARBA" id="ARBA00004123"/>
    </source>
</evidence>
<evidence type="ECO:0000256" key="5">
    <source>
        <dbReference type="ARBA" id="ARBA00022884"/>
    </source>
</evidence>
<dbReference type="InterPro" id="IPR010920">
    <property type="entry name" value="LSM_dom_sf"/>
</dbReference>
<keyword evidence="5" id="KW-0694">RNA-binding</keyword>
<dbReference type="InterPro" id="IPR001163">
    <property type="entry name" value="Sm_dom_euk/arc"/>
</dbReference>
<evidence type="ECO:0000313" key="12">
    <source>
        <dbReference type="EMBL" id="EMP24634.1"/>
    </source>
</evidence>
<evidence type="ECO:0000313" key="13">
    <source>
        <dbReference type="Proteomes" id="UP000031443"/>
    </source>
</evidence>
<dbReference type="PANTHER" id="PTHR11021:SF0">
    <property type="entry name" value="SMALL NUCLEAR RIBONUCLEOPROTEIN F"/>
    <property type="match status" value="1"/>
</dbReference>
<keyword evidence="6" id="KW-0508">mRNA splicing</keyword>
<name>M7AJR4_CHEMY</name>
<evidence type="ECO:0000256" key="7">
    <source>
        <dbReference type="ARBA" id="ARBA00023242"/>
    </source>
</evidence>
<dbReference type="AlphaFoldDB" id="M7AJR4"/>
<evidence type="ECO:0000256" key="10">
    <source>
        <dbReference type="ARBA" id="ARBA00058057"/>
    </source>
</evidence>
<evidence type="ECO:0000259" key="11">
    <source>
        <dbReference type="PROSITE" id="PS52002"/>
    </source>
</evidence>
<dbReference type="CDD" id="cd01722">
    <property type="entry name" value="Sm_F"/>
    <property type="match status" value="1"/>
</dbReference>
<proteinExistence type="inferred from homology"/>
<dbReference type="PROSITE" id="PS52002">
    <property type="entry name" value="SM"/>
    <property type="match status" value="1"/>
</dbReference>
<evidence type="ECO:0000256" key="2">
    <source>
        <dbReference type="ARBA" id="ARBA00007927"/>
    </source>
</evidence>
<dbReference type="GO" id="GO:0071013">
    <property type="term" value="C:catalytic step 2 spliceosome"/>
    <property type="evidence" value="ECO:0007669"/>
    <property type="project" value="TreeGrafter"/>
</dbReference>
<dbReference type="EMBL" id="KB599767">
    <property type="protein sequence ID" value="EMP24634.1"/>
    <property type="molecule type" value="Genomic_DNA"/>
</dbReference>